<dbReference type="GO" id="GO:0003677">
    <property type="term" value="F:DNA binding"/>
    <property type="evidence" value="ECO:0007669"/>
    <property type="project" value="UniProtKB-KW"/>
</dbReference>
<proteinExistence type="predicted"/>
<evidence type="ECO:0000256" key="1">
    <source>
        <dbReference type="ARBA" id="ARBA00023015"/>
    </source>
</evidence>
<sequence length="128" mass="14444">MKILLSPSSGEPIYMQIVRQIRGSILQGELPAGTPLPSIRQLAKELQISVITTKRAYNELEQEGLIDSVVGKGSFVSGGNQEFIREQRMRMVEEKIRELLAECRNIPVSVDELIEWIKMLDHDGGHEE</sequence>
<accession>A0A5D0CWM7</accession>
<name>A0A5D0CWM7_9BACL</name>
<dbReference type="PANTHER" id="PTHR38445:SF7">
    <property type="entry name" value="GNTR-FAMILY TRANSCRIPTIONAL REGULATOR"/>
    <property type="match status" value="1"/>
</dbReference>
<dbReference type="SMART" id="SM00345">
    <property type="entry name" value="HTH_GNTR"/>
    <property type="match status" value="1"/>
</dbReference>
<dbReference type="InterPro" id="IPR036390">
    <property type="entry name" value="WH_DNA-bd_sf"/>
</dbReference>
<dbReference type="GO" id="GO:0003700">
    <property type="term" value="F:DNA-binding transcription factor activity"/>
    <property type="evidence" value="ECO:0007669"/>
    <property type="project" value="InterPro"/>
</dbReference>
<dbReference type="Pfam" id="PF00392">
    <property type="entry name" value="GntR"/>
    <property type="match status" value="1"/>
</dbReference>
<evidence type="ECO:0000256" key="3">
    <source>
        <dbReference type="ARBA" id="ARBA00023163"/>
    </source>
</evidence>
<evidence type="ECO:0000259" key="4">
    <source>
        <dbReference type="PROSITE" id="PS50949"/>
    </source>
</evidence>
<dbReference type="Gene3D" id="1.10.10.10">
    <property type="entry name" value="Winged helix-like DNA-binding domain superfamily/Winged helix DNA-binding domain"/>
    <property type="match status" value="1"/>
</dbReference>
<protein>
    <submittedName>
        <fullName evidence="5">GntR family transcriptional regulator</fullName>
    </submittedName>
</protein>
<dbReference type="SUPFAM" id="SSF46785">
    <property type="entry name" value="Winged helix' DNA-binding domain"/>
    <property type="match status" value="1"/>
</dbReference>
<organism evidence="5 6">
    <name type="scientific">Paenibacillus faecis</name>
    <dbReference type="NCBI Taxonomy" id="862114"/>
    <lineage>
        <taxon>Bacteria</taxon>
        <taxon>Bacillati</taxon>
        <taxon>Bacillota</taxon>
        <taxon>Bacilli</taxon>
        <taxon>Bacillales</taxon>
        <taxon>Paenibacillaceae</taxon>
        <taxon>Paenibacillus</taxon>
    </lineage>
</organism>
<dbReference type="AlphaFoldDB" id="A0A5D0CWM7"/>
<dbReference type="Proteomes" id="UP000325218">
    <property type="component" value="Unassembled WGS sequence"/>
</dbReference>
<evidence type="ECO:0000313" key="6">
    <source>
        <dbReference type="Proteomes" id="UP000325218"/>
    </source>
</evidence>
<dbReference type="InterPro" id="IPR036388">
    <property type="entry name" value="WH-like_DNA-bd_sf"/>
</dbReference>
<keyword evidence="2" id="KW-0238">DNA-binding</keyword>
<keyword evidence="3" id="KW-0804">Transcription</keyword>
<reference evidence="5 6" key="1">
    <citation type="submission" date="2019-08" db="EMBL/GenBank/DDBJ databases">
        <title>Genome sequencing of Paenibacillus faecis DSM 23593(T).</title>
        <authorList>
            <person name="Kook J.-K."/>
            <person name="Park S.-N."/>
            <person name="Lim Y.K."/>
        </authorList>
    </citation>
    <scope>NUCLEOTIDE SEQUENCE [LARGE SCALE GENOMIC DNA]</scope>
    <source>
        <strain evidence="5 6">DSM 23593</strain>
    </source>
</reference>
<evidence type="ECO:0000256" key="2">
    <source>
        <dbReference type="ARBA" id="ARBA00023125"/>
    </source>
</evidence>
<dbReference type="CDD" id="cd07377">
    <property type="entry name" value="WHTH_GntR"/>
    <property type="match status" value="1"/>
</dbReference>
<dbReference type="PANTHER" id="PTHR38445">
    <property type="entry name" value="HTH-TYPE TRANSCRIPTIONAL REPRESSOR YTRA"/>
    <property type="match status" value="1"/>
</dbReference>
<dbReference type="PROSITE" id="PS50949">
    <property type="entry name" value="HTH_GNTR"/>
    <property type="match status" value="1"/>
</dbReference>
<dbReference type="RefSeq" id="WP_148449732.1">
    <property type="nucleotide sequence ID" value="NZ_BORZ01000016.1"/>
</dbReference>
<keyword evidence="1" id="KW-0805">Transcription regulation</keyword>
<dbReference type="InterPro" id="IPR000524">
    <property type="entry name" value="Tscrpt_reg_HTH_GntR"/>
</dbReference>
<dbReference type="EMBL" id="VSDO01000001">
    <property type="protein sequence ID" value="TYA14243.1"/>
    <property type="molecule type" value="Genomic_DNA"/>
</dbReference>
<feature type="domain" description="HTH gntR-type" evidence="4">
    <location>
        <begin position="11"/>
        <end position="79"/>
    </location>
</feature>
<comment type="caution">
    <text evidence="5">The sequence shown here is derived from an EMBL/GenBank/DDBJ whole genome shotgun (WGS) entry which is preliminary data.</text>
</comment>
<keyword evidence="6" id="KW-1185">Reference proteome</keyword>
<dbReference type="OrthoDB" id="9801546at2"/>
<evidence type="ECO:0000313" key="5">
    <source>
        <dbReference type="EMBL" id="TYA14243.1"/>
    </source>
</evidence>
<gene>
    <name evidence="5" type="ORF">FRY98_00720</name>
</gene>